<proteinExistence type="predicted"/>
<dbReference type="AlphaFoldDB" id="A0A2C5YCP6"/>
<sequence length="273" mass="28667">MKSTTVILLSSSAAALSIPSKRDLSREQLWDVIGSVMATTGVDTTWAAETFAKDCVPQDPAVRKAIDNEDLQVFIQEDKDRAIEAVKAATASCFTSRIPDTDEGLCFGLDDQCPSRLALCKEKHANAYTDAGYNKWLRGLVMRRCLRDETAPTPAAAPPPPPPATSTSAAPATSSSAAPPPPPPAAPSAAAPPSPPPAAPSAAPPAAQDQSIETLCNATNNAADCMAQARRCAARFSRDAKASSVFECAQCIMQNGPDKCEQFGERVNSPPKN</sequence>
<feature type="region of interest" description="Disordered" evidence="1">
    <location>
        <begin position="150"/>
        <end position="209"/>
    </location>
</feature>
<accession>A0A2C5YCP6</accession>
<evidence type="ECO:0000313" key="2">
    <source>
        <dbReference type="EMBL" id="PHH67285.1"/>
    </source>
</evidence>
<evidence type="ECO:0000256" key="1">
    <source>
        <dbReference type="SAM" id="MobiDB-lite"/>
    </source>
</evidence>
<feature type="compositionally biased region" description="Pro residues" evidence="1">
    <location>
        <begin position="178"/>
        <end position="203"/>
    </location>
</feature>
<evidence type="ECO:0000313" key="3">
    <source>
        <dbReference type="Proteomes" id="UP000224854"/>
    </source>
</evidence>
<dbReference type="Proteomes" id="UP000224854">
    <property type="component" value="Unassembled WGS sequence"/>
</dbReference>
<dbReference type="EMBL" id="NJEU01001449">
    <property type="protein sequence ID" value="PHH67285.1"/>
    <property type="molecule type" value="Genomic_DNA"/>
</dbReference>
<name>A0A2C5YCP6_9HYPO</name>
<feature type="compositionally biased region" description="Pro residues" evidence="1">
    <location>
        <begin position="155"/>
        <end position="164"/>
    </location>
</feature>
<gene>
    <name evidence="2" type="ORF">CDD82_1480</name>
</gene>
<protein>
    <submittedName>
        <fullName evidence="2">Uncharacterized protein</fullName>
    </submittedName>
</protein>
<feature type="compositionally biased region" description="Low complexity" evidence="1">
    <location>
        <begin position="165"/>
        <end position="177"/>
    </location>
</feature>
<dbReference type="OrthoDB" id="10461052at2759"/>
<reference evidence="2 3" key="1">
    <citation type="submission" date="2017-06" db="EMBL/GenBank/DDBJ databases">
        <title>Ant-infecting Ophiocordyceps genomes reveal a high diversity of potential behavioral manipulation genes and a possible major role for enterotoxins.</title>
        <authorList>
            <person name="De Bekker C."/>
            <person name="Evans H.C."/>
            <person name="Brachmann A."/>
            <person name="Hughes D.P."/>
        </authorList>
    </citation>
    <scope>NUCLEOTIDE SEQUENCE [LARGE SCALE GENOMIC DNA]</scope>
    <source>
        <strain evidence="2 3">1348a</strain>
    </source>
</reference>
<comment type="caution">
    <text evidence="2">The sequence shown here is derived from an EMBL/GenBank/DDBJ whole genome shotgun (WGS) entry which is preliminary data.</text>
</comment>
<keyword evidence="3" id="KW-1185">Reference proteome</keyword>
<organism evidence="2 3">
    <name type="scientific">Ophiocordyceps australis</name>
    <dbReference type="NCBI Taxonomy" id="1399860"/>
    <lineage>
        <taxon>Eukaryota</taxon>
        <taxon>Fungi</taxon>
        <taxon>Dikarya</taxon>
        <taxon>Ascomycota</taxon>
        <taxon>Pezizomycotina</taxon>
        <taxon>Sordariomycetes</taxon>
        <taxon>Hypocreomycetidae</taxon>
        <taxon>Hypocreales</taxon>
        <taxon>Ophiocordycipitaceae</taxon>
        <taxon>Ophiocordyceps</taxon>
    </lineage>
</organism>